<gene>
    <name evidence="1" type="ORF">B9Q01_09970</name>
</gene>
<proteinExistence type="predicted"/>
<comment type="caution">
    <text evidence="1">The sequence shown here is derived from an EMBL/GenBank/DDBJ whole genome shotgun (WGS) entry which is preliminary data.</text>
</comment>
<reference evidence="1 2" key="1">
    <citation type="submission" date="2017-04" db="EMBL/GenBank/DDBJ databases">
        <title>Novel microbial lineages endemic to geothermal iron-oxide mats fill important gaps in the evolutionary history of Archaea.</title>
        <authorList>
            <person name="Jay Z.J."/>
            <person name="Beam J.P."/>
            <person name="Dlakic M."/>
            <person name="Rusch D.B."/>
            <person name="Kozubal M.A."/>
            <person name="Inskeep W.P."/>
        </authorList>
    </citation>
    <scope>NUCLEOTIDE SEQUENCE [LARGE SCALE GENOMIC DNA]</scope>
    <source>
        <strain evidence="1">OSP_D</strain>
    </source>
</reference>
<evidence type="ECO:0000313" key="2">
    <source>
        <dbReference type="Proteomes" id="UP000240880"/>
    </source>
</evidence>
<evidence type="ECO:0008006" key="3">
    <source>
        <dbReference type="Google" id="ProtNLM"/>
    </source>
</evidence>
<accession>A0A2R6A622</accession>
<dbReference type="Proteomes" id="UP000240880">
    <property type="component" value="Unassembled WGS sequence"/>
</dbReference>
<dbReference type="InterPro" id="IPR027396">
    <property type="entry name" value="DsrEFH-like"/>
</dbReference>
<dbReference type="EMBL" id="NEXC01000143">
    <property type="protein sequence ID" value="PSN81819.1"/>
    <property type="molecule type" value="Genomic_DNA"/>
</dbReference>
<dbReference type="SUPFAM" id="SSF75169">
    <property type="entry name" value="DsrEFH-like"/>
    <property type="match status" value="1"/>
</dbReference>
<organism evidence="1 2">
    <name type="scientific">Candidatus Marsarchaeota G1 archaeon OSP_D</name>
    <dbReference type="NCBI Taxonomy" id="1978155"/>
    <lineage>
        <taxon>Archaea</taxon>
        <taxon>Candidatus Marsarchaeota</taxon>
        <taxon>Candidatus Marsarchaeota group 1</taxon>
    </lineage>
</organism>
<name>A0A2R6A622_9ARCH</name>
<evidence type="ECO:0000313" key="1">
    <source>
        <dbReference type="EMBL" id="PSN81819.1"/>
    </source>
</evidence>
<protein>
    <recommendedName>
        <fullName evidence="3">DsrE family protein</fullName>
    </recommendedName>
</protein>
<dbReference type="AlphaFoldDB" id="A0A2R6A622"/>
<sequence>MAKLLFVVLCDPSNLSESIKAAHAFHYATELKKVGHDVLVYLDGLGTKIPFAESPYKGLKPAYQRVLSDGILLGVCGYCASPAHLNIVSKLSNVKIIGDENNHYAFTDLAKEYQLILV</sequence>